<protein>
    <submittedName>
        <fullName evidence="2">Uncharacterized protein LOC104608889</fullName>
    </submittedName>
</protein>
<dbReference type="Proteomes" id="UP000189703">
    <property type="component" value="Unplaced"/>
</dbReference>
<name>A0A1U8B297_NELNU</name>
<evidence type="ECO:0000313" key="2">
    <source>
        <dbReference type="RefSeq" id="XP_010273316.1"/>
    </source>
</evidence>
<proteinExistence type="predicted"/>
<dbReference type="RefSeq" id="XP_010273316.1">
    <property type="nucleotide sequence ID" value="XM_010275014.2"/>
</dbReference>
<sequence length="109" mass="12309">MDRNGLSTRWTHNRILLQLQAPTVLQRHSASPKLSTTQSFSSVKELLCSGSTALNLKICRLNQVGFYNITERASKAEDAPKSYNYIYECRWVFPPSNVSLNEIECSNLG</sequence>
<dbReference type="GeneID" id="104608889"/>
<dbReference type="InParanoid" id="A0A1U8B297"/>
<organism evidence="1 2">
    <name type="scientific">Nelumbo nucifera</name>
    <name type="common">Sacred lotus</name>
    <dbReference type="NCBI Taxonomy" id="4432"/>
    <lineage>
        <taxon>Eukaryota</taxon>
        <taxon>Viridiplantae</taxon>
        <taxon>Streptophyta</taxon>
        <taxon>Embryophyta</taxon>
        <taxon>Tracheophyta</taxon>
        <taxon>Spermatophyta</taxon>
        <taxon>Magnoliopsida</taxon>
        <taxon>Proteales</taxon>
        <taxon>Nelumbonaceae</taxon>
        <taxon>Nelumbo</taxon>
    </lineage>
</organism>
<accession>A0A1U8B297</accession>
<dbReference type="AlphaFoldDB" id="A0A1U8B297"/>
<reference evidence="2" key="1">
    <citation type="submission" date="2025-08" db="UniProtKB">
        <authorList>
            <consortium name="RefSeq"/>
        </authorList>
    </citation>
    <scope>IDENTIFICATION</scope>
</reference>
<keyword evidence="1" id="KW-1185">Reference proteome</keyword>
<dbReference type="KEGG" id="nnu:104608889"/>
<evidence type="ECO:0000313" key="1">
    <source>
        <dbReference type="Proteomes" id="UP000189703"/>
    </source>
</evidence>
<gene>
    <name evidence="2" type="primary">LOC104608889</name>
</gene>